<dbReference type="AlphaFoldDB" id="A0A0L0T8L6"/>
<accession>A0A0L0T8L6</accession>
<organism evidence="1 2">
    <name type="scientific">Allomyces macrogynus (strain ATCC 38327)</name>
    <name type="common">Allomyces javanicus var. macrogynus</name>
    <dbReference type="NCBI Taxonomy" id="578462"/>
    <lineage>
        <taxon>Eukaryota</taxon>
        <taxon>Fungi</taxon>
        <taxon>Fungi incertae sedis</taxon>
        <taxon>Blastocladiomycota</taxon>
        <taxon>Blastocladiomycetes</taxon>
        <taxon>Blastocladiales</taxon>
        <taxon>Blastocladiaceae</taxon>
        <taxon>Allomyces</taxon>
    </lineage>
</organism>
<protein>
    <submittedName>
        <fullName evidence="1">Uncharacterized protein</fullName>
    </submittedName>
</protein>
<dbReference type="VEuPathDB" id="FungiDB:AMAG_15820"/>
<evidence type="ECO:0000313" key="1">
    <source>
        <dbReference type="EMBL" id="KNE71153.1"/>
    </source>
</evidence>
<evidence type="ECO:0000313" key="2">
    <source>
        <dbReference type="Proteomes" id="UP000054350"/>
    </source>
</evidence>
<dbReference type="Proteomes" id="UP000054350">
    <property type="component" value="Unassembled WGS sequence"/>
</dbReference>
<gene>
    <name evidence="1" type="ORF">AMAG_15820</name>
</gene>
<dbReference type="EMBL" id="GG745370">
    <property type="protein sequence ID" value="KNE71153.1"/>
    <property type="molecule type" value="Genomic_DNA"/>
</dbReference>
<proteinExistence type="predicted"/>
<reference evidence="1 2" key="1">
    <citation type="submission" date="2009-11" db="EMBL/GenBank/DDBJ databases">
        <title>Annotation of Allomyces macrogynus ATCC 38327.</title>
        <authorList>
            <consortium name="The Broad Institute Genome Sequencing Platform"/>
            <person name="Russ C."/>
            <person name="Cuomo C."/>
            <person name="Burger G."/>
            <person name="Gray M.W."/>
            <person name="Holland P.W.H."/>
            <person name="King N."/>
            <person name="Lang F.B.F."/>
            <person name="Roger A.J."/>
            <person name="Ruiz-Trillo I."/>
            <person name="Young S.K."/>
            <person name="Zeng Q."/>
            <person name="Gargeya S."/>
            <person name="Fitzgerald M."/>
            <person name="Haas B."/>
            <person name="Abouelleil A."/>
            <person name="Alvarado L."/>
            <person name="Arachchi H.M."/>
            <person name="Berlin A."/>
            <person name="Chapman S.B."/>
            <person name="Gearin G."/>
            <person name="Goldberg J."/>
            <person name="Griggs A."/>
            <person name="Gujja S."/>
            <person name="Hansen M."/>
            <person name="Heiman D."/>
            <person name="Howarth C."/>
            <person name="Larimer J."/>
            <person name="Lui A."/>
            <person name="MacDonald P.J.P."/>
            <person name="McCowen C."/>
            <person name="Montmayeur A."/>
            <person name="Murphy C."/>
            <person name="Neiman D."/>
            <person name="Pearson M."/>
            <person name="Priest M."/>
            <person name="Roberts A."/>
            <person name="Saif S."/>
            <person name="Shea T."/>
            <person name="Sisk P."/>
            <person name="Stolte C."/>
            <person name="Sykes S."/>
            <person name="Wortman J."/>
            <person name="Nusbaum C."/>
            <person name="Birren B."/>
        </authorList>
    </citation>
    <scope>NUCLEOTIDE SEQUENCE [LARGE SCALE GENOMIC DNA]</scope>
    <source>
        <strain evidence="1 2">ATCC 38327</strain>
    </source>
</reference>
<reference evidence="2" key="2">
    <citation type="submission" date="2009-11" db="EMBL/GenBank/DDBJ databases">
        <title>The Genome Sequence of Allomyces macrogynus strain ATCC 38327.</title>
        <authorList>
            <consortium name="The Broad Institute Genome Sequencing Platform"/>
            <person name="Russ C."/>
            <person name="Cuomo C."/>
            <person name="Shea T."/>
            <person name="Young S.K."/>
            <person name="Zeng Q."/>
            <person name="Koehrsen M."/>
            <person name="Haas B."/>
            <person name="Borodovsky M."/>
            <person name="Guigo R."/>
            <person name="Alvarado L."/>
            <person name="Berlin A."/>
            <person name="Borenstein D."/>
            <person name="Chen Z."/>
            <person name="Engels R."/>
            <person name="Freedman E."/>
            <person name="Gellesch M."/>
            <person name="Goldberg J."/>
            <person name="Griggs A."/>
            <person name="Gujja S."/>
            <person name="Heiman D."/>
            <person name="Hepburn T."/>
            <person name="Howarth C."/>
            <person name="Jen D."/>
            <person name="Larson L."/>
            <person name="Lewis B."/>
            <person name="Mehta T."/>
            <person name="Park D."/>
            <person name="Pearson M."/>
            <person name="Roberts A."/>
            <person name="Saif S."/>
            <person name="Shenoy N."/>
            <person name="Sisk P."/>
            <person name="Stolte C."/>
            <person name="Sykes S."/>
            <person name="Walk T."/>
            <person name="White J."/>
            <person name="Yandava C."/>
            <person name="Burger G."/>
            <person name="Gray M.W."/>
            <person name="Holland P.W.H."/>
            <person name="King N."/>
            <person name="Lang F.B.F."/>
            <person name="Roger A.J."/>
            <person name="Ruiz-Trillo I."/>
            <person name="Lander E."/>
            <person name="Nusbaum C."/>
        </authorList>
    </citation>
    <scope>NUCLEOTIDE SEQUENCE [LARGE SCALE GENOMIC DNA]</scope>
    <source>
        <strain evidence="2">ATCC 38327</strain>
    </source>
</reference>
<keyword evidence="2" id="KW-1185">Reference proteome</keyword>
<name>A0A0L0T8L6_ALLM3</name>
<sequence length="202" mass="22379">MLHIHTTLNESVLELKSNLSTLVKNQFRGKKWTEFVGHSKEKILALIDAAWNSDMALAKESAIAIVKSEWHMEHAHGHMLQLNQVKSYEPVFIELMDAVGAIQKVLAKHGITPVPTAQCSEELVSVGDAVLEPIKLLKPGDISKGIVDTLAQALTQVAMAIHDKIIEYRIALQPKHLLAIFCKMALLMVDVHILVKVAPFPM</sequence>